<evidence type="ECO:0000256" key="1">
    <source>
        <dbReference type="ARBA" id="ARBA00022801"/>
    </source>
</evidence>
<dbReference type="PANTHER" id="PTHR48081">
    <property type="entry name" value="AB HYDROLASE SUPERFAMILY PROTEIN C4A8.06C"/>
    <property type="match status" value="1"/>
</dbReference>
<gene>
    <name evidence="3" type="ORF">ACFFNY_08815</name>
</gene>
<comment type="caution">
    <text evidence="3">The sequence shown here is derived from an EMBL/GenBank/DDBJ whole genome shotgun (WGS) entry which is preliminary data.</text>
</comment>
<dbReference type="GO" id="GO:0016787">
    <property type="term" value="F:hydrolase activity"/>
    <property type="evidence" value="ECO:0007669"/>
    <property type="project" value="UniProtKB-KW"/>
</dbReference>
<name>A0ABV5VTZ0_9BACL</name>
<keyword evidence="1 3" id="KW-0378">Hydrolase</keyword>
<evidence type="ECO:0000313" key="4">
    <source>
        <dbReference type="Proteomes" id="UP001589619"/>
    </source>
</evidence>
<dbReference type="SUPFAM" id="SSF53474">
    <property type="entry name" value="alpha/beta-Hydrolases"/>
    <property type="match status" value="1"/>
</dbReference>
<reference evidence="3 4" key="1">
    <citation type="submission" date="2024-09" db="EMBL/GenBank/DDBJ databases">
        <authorList>
            <person name="Sun Q."/>
            <person name="Mori K."/>
        </authorList>
    </citation>
    <scope>NUCLEOTIDE SEQUENCE [LARGE SCALE GENOMIC DNA]</scope>
    <source>
        <strain evidence="3 4">JCM 12520</strain>
    </source>
</reference>
<accession>A0ABV5VTZ0</accession>
<feature type="domain" description="BD-FAE-like" evidence="2">
    <location>
        <begin position="12"/>
        <end position="139"/>
    </location>
</feature>
<organism evidence="3 4">
    <name type="scientific">Paenibacillus hodogayensis</name>
    <dbReference type="NCBI Taxonomy" id="279208"/>
    <lineage>
        <taxon>Bacteria</taxon>
        <taxon>Bacillati</taxon>
        <taxon>Bacillota</taxon>
        <taxon>Bacilli</taxon>
        <taxon>Bacillales</taxon>
        <taxon>Paenibacillaceae</taxon>
        <taxon>Paenibacillus</taxon>
    </lineage>
</organism>
<dbReference type="InterPro" id="IPR049492">
    <property type="entry name" value="BD-FAE-like_dom"/>
</dbReference>
<dbReference type="InterPro" id="IPR029058">
    <property type="entry name" value="AB_hydrolase_fold"/>
</dbReference>
<dbReference type="Proteomes" id="UP001589619">
    <property type="component" value="Unassembled WGS sequence"/>
</dbReference>
<proteinExistence type="predicted"/>
<sequence>MLSSICQKCGSDQAERFRFDPGKTVALGSSAGGHLAAMLATIADDDDLGFSLEMRIRDTRPQAAVLYCPATILHPADNFDSLKPSIEKLFGATEAEDAPYSEASPYDRIDNRTPTTLLIHGDKDDTIPLEHSVRFRNKLDANGVRAELVVLPNVPHGFGYGVTTPAQLESLAAIESFLRGLSF</sequence>
<evidence type="ECO:0000313" key="3">
    <source>
        <dbReference type="EMBL" id="MFB9751672.1"/>
    </source>
</evidence>
<dbReference type="Gene3D" id="3.40.50.1820">
    <property type="entry name" value="alpha/beta hydrolase"/>
    <property type="match status" value="1"/>
</dbReference>
<keyword evidence="4" id="KW-1185">Reference proteome</keyword>
<dbReference type="InterPro" id="IPR050300">
    <property type="entry name" value="GDXG_lipolytic_enzyme"/>
</dbReference>
<dbReference type="EMBL" id="JBHMAG010000007">
    <property type="protein sequence ID" value="MFB9751672.1"/>
    <property type="molecule type" value="Genomic_DNA"/>
</dbReference>
<protein>
    <submittedName>
        <fullName evidence="3">Alpha/beta hydrolase</fullName>
    </submittedName>
</protein>
<evidence type="ECO:0000259" key="2">
    <source>
        <dbReference type="Pfam" id="PF20434"/>
    </source>
</evidence>
<dbReference type="Pfam" id="PF20434">
    <property type="entry name" value="BD-FAE"/>
    <property type="match status" value="1"/>
</dbReference>
<dbReference type="RefSeq" id="WP_344912421.1">
    <property type="nucleotide sequence ID" value="NZ_BAAAYO010000010.1"/>
</dbReference>